<feature type="region of interest" description="Disordered" evidence="3">
    <location>
        <begin position="145"/>
        <end position="181"/>
    </location>
</feature>
<comment type="caution">
    <text evidence="5">The sequence shown here is derived from an EMBL/GenBank/DDBJ whole genome shotgun (WGS) entry which is preliminary data.</text>
</comment>
<dbReference type="Pfam" id="PF00172">
    <property type="entry name" value="Zn_clus"/>
    <property type="match status" value="1"/>
</dbReference>
<dbReference type="Pfam" id="PF11951">
    <property type="entry name" value="Fungal_trans_2"/>
    <property type="match status" value="1"/>
</dbReference>
<feature type="region of interest" description="Disordered" evidence="3">
    <location>
        <begin position="65"/>
        <end position="133"/>
    </location>
</feature>
<comment type="subcellular location">
    <subcellularLocation>
        <location evidence="1">Nucleus</location>
    </subcellularLocation>
</comment>
<dbReference type="InterPro" id="IPR001138">
    <property type="entry name" value="Zn2Cys6_DnaBD"/>
</dbReference>
<dbReference type="CDD" id="cd00067">
    <property type="entry name" value="GAL4"/>
    <property type="match status" value="1"/>
</dbReference>
<evidence type="ECO:0000256" key="3">
    <source>
        <dbReference type="SAM" id="MobiDB-lite"/>
    </source>
</evidence>
<keyword evidence="6" id="KW-1185">Reference proteome</keyword>
<evidence type="ECO:0000313" key="5">
    <source>
        <dbReference type="EMBL" id="GIZ41224.1"/>
    </source>
</evidence>
<feature type="compositionally biased region" description="Low complexity" evidence="3">
    <location>
        <begin position="152"/>
        <end position="165"/>
    </location>
</feature>
<dbReference type="Gene3D" id="4.10.240.10">
    <property type="entry name" value="Zn(2)-C6 fungal-type DNA-binding domain"/>
    <property type="match status" value="1"/>
</dbReference>
<dbReference type="EMBL" id="BOLY01000003">
    <property type="protein sequence ID" value="GIZ41224.1"/>
    <property type="molecule type" value="Genomic_DNA"/>
</dbReference>
<gene>
    <name evidence="5" type="ORF">CKM354_000453700</name>
</gene>
<evidence type="ECO:0000256" key="2">
    <source>
        <dbReference type="ARBA" id="ARBA00023242"/>
    </source>
</evidence>
<reference evidence="5 6" key="1">
    <citation type="submission" date="2021-01" db="EMBL/GenBank/DDBJ databases">
        <title>Cercospora kikuchii MAFF 305040 whole genome shotgun sequence.</title>
        <authorList>
            <person name="Kashiwa T."/>
            <person name="Suzuki T."/>
        </authorList>
    </citation>
    <scope>NUCLEOTIDE SEQUENCE [LARGE SCALE GENOMIC DNA]</scope>
    <source>
        <strain evidence="5 6">MAFF 305040</strain>
    </source>
</reference>
<evidence type="ECO:0000313" key="6">
    <source>
        <dbReference type="Proteomes" id="UP000825890"/>
    </source>
</evidence>
<dbReference type="InterPro" id="IPR021858">
    <property type="entry name" value="Fun_TF"/>
</dbReference>
<evidence type="ECO:0000256" key="1">
    <source>
        <dbReference type="ARBA" id="ARBA00004123"/>
    </source>
</evidence>
<proteinExistence type="predicted"/>
<evidence type="ECO:0000259" key="4">
    <source>
        <dbReference type="PROSITE" id="PS50048"/>
    </source>
</evidence>
<organism evidence="5 6">
    <name type="scientific">Cercospora kikuchii</name>
    <dbReference type="NCBI Taxonomy" id="84275"/>
    <lineage>
        <taxon>Eukaryota</taxon>
        <taxon>Fungi</taxon>
        <taxon>Dikarya</taxon>
        <taxon>Ascomycota</taxon>
        <taxon>Pezizomycotina</taxon>
        <taxon>Dothideomycetes</taxon>
        <taxon>Dothideomycetidae</taxon>
        <taxon>Mycosphaerellales</taxon>
        <taxon>Mycosphaerellaceae</taxon>
        <taxon>Cercospora</taxon>
    </lineage>
</organism>
<dbReference type="PANTHER" id="PTHR37534:SF44">
    <property type="entry name" value="ZN(II)2CYS6 TRANSCRIPTION FACTOR (EUROFUNG)"/>
    <property type="match status" value="1"/>
</dbReference>
<feature type="domain" description="Zn(2)-C6 fungal-type" evidence="4">
    <location>
        <begin position="10"/>
        <end position="38"/>
    </location>
</feature>
<dbReference type="RefSeq" id="XP_044655711.1">
    <property type="nucleotide sequence ID" value="XM_044799776.1"/>
</dbReference>
<sequence length="670" mass="74114">MSTSIANRDGCEACRLENIYCDKTRPECKNCVGRGIDCPGSPLPIRPKAVDATVQQAARGLVPLYEPRAGDSKPRVGSNPGSFERGQHGQQHNVETLIPQERPDSKRDDVVRVPPRSPRSPDSTSGSSLCPSEAVDAYERTWTPGTEQSFMSGESAEAVGEAAAEQGKRYEADSGPSTADQDIISPALTAQSTTRPTNRYSVKDQQIKALQAASANLRSDNIWLADDTRNTLTAYYIDRIPRLMSCFDSLESPFRGEIPQLVLSSELINDCAVSLSAAHLSPSMAEMRNVVARHETSAIRGITSVVRSIRSIVNGTASNDDSPFSTRLARKQALLAAFLLVITTSWCDASATNHVHLHGAKPLFRAWLADQRINEFDERPLLLNREQSFIIGAMAFLEYLKSIVVDQNLSSVAHLRRFTKVANGQRIHLCPWTGFSTPLFIYLTETMIIVRRKRRATLLNRSKAAPVSTAEADEDLSRATEIYGKALNHIAPPAMSVPDTQDPTTPVDHLFAVDTIMQLTILMELTLEFPQVAMEYYPNLRKAPDLELEARRMALDFAISILSVVPRISQSSGCNNLIPIQLIGVGSALQSSAARSSQTADLQTWRSLVVRRMNWIHERHGVPTVLRMIQVLETVWLRADELDRNRTDSSGPTIHWMDIMIGDMPEELYG</sequence>
<dbReference type="GeneID" id="68290112"/>
<dbReference type="AlphaFoldDB" id="A0A9P3CE24"/>
<dbReference type="GO" id="GO:0000976">
    <property type="term" value="F:transcription cis-regulatory region binding"/>
    <property type="evidence" value="ECO:0007669"/>
    <property type="project" value="TreeGrafter"/>
</dbReference>
<dbReference type="SUPFAM" id="SSF57701">
    <property type="entry name" value="Zn2/Cys6 DNA-binding domain"/>
    <property type="match status" value="1"/>
</dbReference>
<feature type="compositionally biased region" description="Basic and acidic residues" evidence="3">
    <location>
        <begin position="101"/>
        <end position="111"/>
    </location>
</feature>
<name>A0A9P3CE24_9PEZI</name>
<dbReference type="GO" id="GO:0045944">
    <property type="term" value="P:positive regulation of transcription by RNA polymerase II"/>
    <property type="evidence" value="ECO:0007669"/>
    <property type="project" value="TreeGrafter"/>
</dbReference>
<dbReference type="SMART" id="SM00066">
    <property type="entry name" value="GAL4"/>
    <property type="match status" value="1"/>
</dbReference>
<protein>
    <recommendedName>
        <fullName evidence="4">Zn(2)-C6 fungal-type domain-containing protein</fullName>
    </recommendedName>
</protein>
<dbReference type="Proteomes" id="UP000825890">
    <property type="component" value="Unassembled WGS sequence"/>
</dbReference>
<dbReference type="OrthoDB" id="4835445at2759"/>
<dbReference type="PROSITE" id="PS50048">
    <property type="entry name" value="ZN2_CY6_FUNGAL_2"/>
    <property type="match status" value="1"/>
</dbReference>
<dbReference type="GO" id="GO:0008270">
    <property type="term" value="F:zinc ion binding"/>
    <property type="evidence" value="ECO:0007669"/>
    <property type="project" value="InterPro"/>
</dbReference>
<dbReference type="GO" id="GO:0000981">
    <property type="term" value="F:DNA-binding transcription factor activity, RNA polymerase II-specific"/>
    <property type="evidence" value="ECO:0007669"/>
    <property type="project" value="InterPro"/>
</dbReference>
<accession>A0A9P3CE24</accession>
<dbReference type="PANTHER" id="PTHR37534">
    <property type="entry name" value="TRANSCRIPTIONAL ACTIVATOR PROTEIN UGA3"/>
    <property type="match status" value="1"/>
</dbReference>
<keyword evidence="2" id="KW-0539">Nucleus</keyword>
<dbReference type="InterPro" id="IPR036864">
    <property type="entry name" value="Zn2-C6_fun-type_DNA-bd_sf"/>
</dbReference>
<dbReference type="GO" id="GO:0005634">
    <property type="term" value="C:nucleus"/>
    <property type="evidence" value="ECO:0007669"/>
    <property type="project" value="UniProtKB-SubCell"/>
</dbReference>